<dbReference type="AlphaFoldDB" id="A0A644YF83"/>
<accession>A0A644YF83</accession>
<dbReference type="EMBL" id="VSSQ01004922">
    <property type="protein sequence ID" value="MPM27156.1"/>
    <property type="molecule type" value="Genomic_DNA"/>
</dbReference>
<reference evidence="1" key="1">
    <citation type="submission" date="2019-08" db="EMBL/GenBank/DDBJ databases">
        <authorList>
            <person name="Kucharzyk K."/>
            <person name="Murdoch R.W."/>
            <person name="Higgins S."/>
            <person name="Loffler F."/>
        </authorList>
    </citation>
    <scope>NUCLEOTIDE SEQUENCE</scope>
</reference>
<name>A0A644YF83_9ZZZZ</name>
<sequence>MEEKQLPGFIMCVCTGKCPGFQAMDIWDFINQVRIELPVEYAFIHPQLCEEDGDRFLADFLKSDRKLIIGACAPNMQKKMFKDAFKEAGLDINKDLVMLDIRDMTNEKAIDVVKNALIELGFEDEMF</sequence>
<evidence type="ECO:0008006" key="2">
    <source>
        <dbReference type="Google" id="ProtNLM"/>
    </source>
</evidence>
<gene>
    <name evidence="1" type="ORF">SDC9_73665</name>
</gene>
<evidence type="ECO:0000313" key="1">
    <source>
        <dbReference type="EMBL" id="MPM27156.1"/>
    </source>
</evidence>
<comment type="caution">
    <text evidence="1">The sequence shown here is derived from an EMBL/GenBank/DDBJ whole genome shotgun (WGS) entry which is preliminary data.</text>
</comment>
<protein>
    <recommendedName>
        <fullName evidence="2">Heterodisulfide reductase subunit A-like protein</fullName>
    </recommendedName>
</protein>
<organism evidence="1">
    <name type="scientific">bioreactor metagenome</name>
    <dbReference type="NCBI Taxonomy" id="1076179"/>
    <lineage>
        <taxon>unclassified sequences</taxon>
        <taxon>metagenomes</taxon>
        <taxon>ecological metagenomes</taxon>
    </lineage>
</organism>
<proteinExistence type="predicted"/>